<evidence type="ECO:0000259" key="4">
    <source>
        <dbReference type="PROSITE" id="PS51000"/>
    </source>
</evidence>
<dbReference type="RefSeq" id="WP_013780576.1">
    <property type="nucleotide sequence ID" value="NC_015520.1"/>
</dbReference>
<dbReference type="Pfam" id="PF08220">
    <property type="entry name" value="HTH_DeoR"/>
    <property type="match status" value="1"/>
</dbReference>
<dbReference type="InterPro" id="IPR018356">
    <property type="entry name" value="Tscrpt_reg_HTH_DeoR_CS"/>
</dbReference>
<sequence length="252" mass="27334">MLAQERQQRITELLQKNGFVKVSDLSRQFNVSMETIRRDMDALESQGILKKTHGGAMLDDGVKSVPPISQRLTINAQKKEEIAHLAVSLINEDDSVIFDSGTTTMAIARAITNISIKVITNDIHVADELAAKDKIDLMVTGGTLLKGSYSLVGPECTSAFQRINADKLLLAASGVDILSGLTVSNALEAEAKRHMIASTKEIILVADSSKFGKRSLISYAPLSAVNIIITNSDIPHDVEDAITEMGIRLYKT</sequence>
<dbReference type="OrthoDB" id="9797223at2"/>
<dbReference type="InterPro" id="IPR050313">
    <property type="entry name" value="Carb_Metab_HTH_regulators"/>
</dbReference>
<evidence type="ECO:0000256" key="1">
    <source>
        <dbReference type="ARBA" id="ARBA00023015"/>
    </source>
</evidence>
<dbReference type="PROSITE" id="PS00894">
    <property type="entry name" value="HTH_DEOR_1"/>
    <property type="match status" value="1"/>
</dbReference>
<dbReference type="GO" id="GO:0003677">
    <property type="term" value="F:DNA binding"/>
    <property type="evidence" value="ECO:0007669"/>
    <property type="project" value="UniProtKB-KW"/>
</dbReference>
<accession>F4A299</accession>
<dbReference type="PANTHER" id="PTHR30363">
    <property type="entry name" value="HTH-TYPE TRANSCRIPTIONAL REGULATOR SRLR-RELATED"/>
    <property type="match status" value="1"/>
</dbReference>
<organism evidence="5 6">
    <name type="scientific">Mahella australiensis (strain DSM 15567 / CIP 107919 / 50-1 BON)</name>
    <dbReference type="NCBI Taxonomy" id="697281"/>
    <lineage>
        <taxon>Bacteria</taxon>
        <taxon>Bacillati</taxon>
        <taxon>Bacillota</taxon>
        <taxon>Clostridia</taxon>
        <taxon>Thermoanaerobacterales</taxon>
        <taxon>Thermoanaerobacterales Family IV. Incertae Sedis</taxon>
        <taxon>Mahella</taxon>
    </lineage>
</organism>
<protein>
    <submittedName>
        <fullName evidence="5">Transcriptional regulator, DeoR family</fullName>
    </submittedName>
</protein>
<dbReference type="AlphaFoldDB" id="F4A299"/>
<reference evidence="5 6" key="2">
    <citation type="journal article" date="2011" name="Stand. Genomic Sci.">
        <title>Complete genome sequence of Mahella australiensis type strain (50-1 BON).</title>
        <authorList>
            <person name="Sikorski J."/>
            <person name="Teshima H."/>
            <person name="Nolan M."/>
            <person name="Lucas S."/>
            <person name="Hammon N."/>
            <person name="Deshpande S."/>
            <person name="Cheng J.F."/>
            <person name="Pitluck S."/>
            <person name="Liolios K."/>
            <person name="Pagani I."/>
            <person name="Ivanova N."/>
            <person name="Huntemann M."/>
            <person name="Mavromatis K."/>
            <person name="Ovchinikova G."/>
            <person name="Pati A."/>
            <person name="Tapia R."/>
            <person name="Han C."/>
            <person name="Goodwin L."/>
            <person name="Chen A."/>
            <person name="Palaniappan K."/>
            <person name="Land M."/>
            <person name="Hauser L."/>
            <person name="Ngatchou-Djao O.D."/>
            <person name="Rohde M."/>
            <person name="Pukall R."/>
            <person name="Spring S."/>
            <person name="Abt B."/>
            <person name="Goker M."/>
            <person name="Detter J.C."/>
            <person name="Woyke T."/>
            <person name="Bristow J."/>
            <person name="Markowitz V."/>
            <person name="Hugenholtz P."/>
            <person name="Eisen J.A."/>
            <person name="Kyrpides N.C."/>
            <person name="Klenk H.P."/>
            <person name="Lapidus A."/>
        </authorList>
    </citation>
    <scope>NUCLEOTIDE SEQUENCE [LARGE SCALE GENOMIC DNA]</scope>
    <source>
        <strain evidence="6">DSM 15567 / CIP 107919 / 50-1 BON</strain>
    </source>
</reference>
<proteinExistence type="predicted"/>
<evidence type="ECO:0000256" key="3">
    <source>
        <dbReference type="ARBA" id="ARBA00023163"/>
    </source>
</evidence>
<dbReference type="Gene3D" id="3.40.50.1360">
    <property type="match status" value="1"/>
</dbReference>
<dbReference type="InterPro" id="IPR037171">
    <property type="entry name" value="NagB/RpiA_transferase-like"/>
</dbReference>
<keyword evidence="2" id="KW-0238">DNA-binding</keyword>
<dbReference type="SUPFAM" id="SSF100950">
    <property type="entry name" value="NagB/RpiA/CoA transferase-like"/>
    <property type="match status" value="1"/>
</dbReference>
<feature type="domain" description="HTH deoR-type" evidence="4">
    <location>
        <begin position="3"/>
        <end position="58"/>
    </location>
</feature>
<dbReference type="SMART" id="SM01134">
    <property type="entry name" value="DeoRC"/>
    <property type="match status" value="1"/>
</dbReference>
<dbReference type="InterPro" id="IPR014036">
    <property type="entry name" value="DeoR-like_C"/>
</dbReference>
<dbReference type="eggNOG" id="COG1349">
    <property type="taxonomic scope" value="Bacteria"/>
</dbReference>
<name>F4A299_MAHA5</name>
<keyword evidence="1" id="KW-0805">Transcription regulation</keyword>
<dbReference type="PROSITE" id="PS51000">
    <property type="entry name" value="HTH_DEOR_2"/>
    <property type="match status" value="1"/>
</dbReference>
<dbReference type="HOGENOM" id="CLU_060699_1_2_9"/>
<dbReference type="STRING" id="697281.Mahau_0948"/>
<dbReference type="Gene3D" id="1.10.10.10">
    <property type="entry name" value="Winged helix-like DNA-binding domain superfamily/Winged helix DNA-binding domain"/>
    <property type="match status" value="1"/>
</dbReference>
<evidence type="ECO:0000313" key="6">
    <source>
        <dbReference type="Proteomes" id="UP000008457"/>
    </source>
</evidence>
<dbReference type="GO" id="GO:0003700">
    <property type="term" value="F:DNA-binding transcription factor activity"/>
    <property type="evidence" value="ECO:0007669"/>
    <property type="project" value="InterPro"/>
</dbReference>
<dbReference type="SUPFAM" id="SSF46785">
    <property type="entry name" value="Winged helix' DNA-binding domain"/>
    <property type="match status" value="1"/>
</dbReference>
<evidence type="ECO:0000256" key="2">
    <source>
        <dbReference type="ARBA" id="ARBA00023125"/>
    </source>
</evidence>
<dbReference type="InterPro" id="IPR036390">
    <property type="entry name" value="WH_DNA-bd_sf"/>
</dbReference>
<dbReference type="PANTHER" id="PTHR30363:SF44">
    <property type="entry name" value="AGA OPERON TRANSCRIPTIONAL REPRESSOR-RELATED"/>
    <property type="match status" value="1"/>
</dbReference>
<gene>
    <name evidence="5" type="ordered locus">Mahau_0948</name>
</gene>
<evidence type="ECO:0000313" key="5">
    <source>
        <dbReference type="EMBL" id="AEE96146.1"/>
    </source>
</evidence>
<dbReference type="InterPro" id="IPR001034">
    <property type="entry name" value="DeoR_HTH"/>
</dbReference>
<dbReference type="Pfam" id="PF00455">
    <property type="entry name" value="DeoRC"/>
    <property type="match status" value="1"/>
</dbReference>
<dbReference type="PRINTS" id="PR00037">
    <property type="entry name" value="HTHLACR"/>
</dbReference>
<dbReference type="Proteomes" id="UP000008457">
    <property type="component" value="Chromosome"/>
</dbReference>
<dbReference type="InterPro" id="IPR036388">
    <property type="entry name" value="WH-like_DNA-bd_sf"/>
</dbReference>
<keyword evidence="6" id="KW-1185">Reference proteome</keyword>
<dbReference type="SMART" id="SM00420">
    <property type="entry name" value="HTH_DEOR"/>
    <property type="match status" value="1"/>
</dbReference>
<dbReference type="KEGG" id="mas:Mahau_0948"/>
<reference evidence="6" key="1">
    <citation type="submission" date="2010-11" db="EMBL/GenBank/DDBJ databases">
        <title>The complete genome of Mahella australiensis DSM 15567.</title>
        <authorList>
            <consortium name="US DOE Joint Genome Institute (JGI-PGF)"/>
            <person name="Lucas S."/>
            <person name="Copeland A."/>
            <person name="Lapidus A."/>
            <person name="Bruce D."/>
            <person name="Goodwin L."/>
            <person name="Pitluck S."/>
            <person name="Kyrpides N."/>
            <person name="Mavromatis K."/>
            <person name="Pagani I."/>
            <person name="Ivanova N."/>
            <person name="Teshima H."/>
            <person name="Brettin T."/>
            <person name="Detter J.C."/>
            <person name="Han C."/>
            <person name="Tapia R."/>
            <person name="Land M."/>
            <person name="Hauser L."/>
            <person name="Markowitz V."/>
            <person name="Cheng J.-F."/>
            <person name="Hugenholtz P."/>
            <person name="Woyke T."/>
            <person name="Wu D."/>
            <person name="Spring S."/>
            <person name="Pukall R."/>
            <person name="Steenblock K."/>
            <person name="Schneider S."/>
            <person name="Klenk H.-P."/>
            <person name="Eisen J.A."/>
        </authorList>
    </citation>
    <scope>NUCLEOTIDE SEQUENCE [LARGE SCALE GENOMIC DNA]</scope>
    <source>
        <strain evidence="6">DSM 15567 / CIP 107919 / 50-1 BON</strain>
    </source>
</reference>
<dbReference type="EMBL" id="CP002360">
    <property type="protein sequence ID" value="AEE96146.1"/>
    <property type="molecule type" value="Genomic_DNA"/>
</dbReference>
<keyword evidence="3" id="KW-0804">Transcription</keyword>